<dbReference type="Gene3D" id="1.20.120.450">
    <property type="entry name" value="dinb family like domain"/>
    <property type="match status" value="1"/>
</dbReference>
<organism evidence="3 4">
    <name type="scientific">Myxococcus landrumensis</name>
    <dbReference type="NCBI Taxonomy" id="2813577"/>
    <lineage>
        <taxon>Bacteria</taxon>
        <taxon>Pseudomonadati</taxon>
        <taxon>Myxococcota</taxon>
        <taxon>Myxococcia</taxon>
        <taxon>Myxococcales</taxon>
        <taxon>Cystobacterineae</taxon>
        <taxon>Myxococcaceae</taxon>
        <taxon>Myxococcus</taxon>
    </lineage>
</organism>
<accession>A0ABX7N623</accession>
<dbReference type="PANTHER" id="PTHR37302:SF1">
    <property type="entry name" value="PROTEIN DINB"/>
    <property type="match status" value="1"/>
</dbReference>
<dbReference type="InterPro" id="IPR007837">
    <property type="entry name" value="DinB"/>
</dbReference>
<protein>
    <recommendedName>
        <fullName evidence="5">Damage-inducible protein DinB</fullName>
    </recommendedName>
</protein>
<keyword evidence="2" id="KW-0479">Metal-binding</keyword>
<evidence type="ECO:0000256" key="2">
    <source>
        <dbReference type="ARBA" id="ARBA00022723"/>
    </source>
</evidence>
<sequence>MNLHASTESSAVSLSSTPLELLVTHSAWANRQLFSALRSVDAFESQPGADLILRALDHIHVVRCVFQAHLQGVSHGFAAPQRAVIPSFQELDLEFELMDRWYVETTASLRPEELERPRDVRFTDGKVVTMTAAAMLLHVVVHTTHHRGNVDAVMFQTGMPRRRDGVPEFLVSRASATRPS</sequence>
<dbReference type="EMBL" id="CP071091">
    <property type="protein sequence ID" value="QSQ14180.1"/>
    <property type="molecule type" value="Genomic_DNA"/>
</dbReference>
<dbReference type="PANTHER" id="PTHR37302">
    <property type="entry name" value="SLR1116 PROTEIN"/>
    <property type="match status" value="1"/>
</dbReference>
<dbReference type="SUPFAM" id="SSF109854">
    <property type="entry name" value="DinB/YfiT-like putative metalloenzymes"/>
    <property type="match status" value="1"/>
</dbReference>
<dbReference type="Proteomes" id="UP000663090">
    <property type="component" value="Chromosome"/>
</dbReference>
<evidence type="ECO:0000256" key="1">
    <source>
        <dbReference type="ARBA" id="ARBA00008635"/>
    </source>
</evidence>
<comment type="similarity">
    <text evidence="1">Belongs to the DinB family.</text>
</comment>
<name>A0ABX7N623_9BACT</name>
<evidence type="ECO:0000313" key="4">
    <source>
        <dbReference type="Proteomes" id="UP000663090"/>
    </source>
</evidence>
<evidence type="ECO:0008006" key="5">
    <source>
        <dbReference type="Google" id="ProtNLM"/>
    </source>
</evidence>
<dbReference type="Pfam" id="PF05163">
    <property type="entry name" value="DinB"/>
    <property type="match status" value="1"/>
</dbReference>
<reference evidence="3 4" key="1">
    <citation type="submission" date="2021-02" db="EMBL/GenBank/DDBJ databases">
        <title>De Novo genome assembly of isolated myxobacteria.</title>
        <authorList>
            <person name="Stevens D.C."/>
        </authorList>
    </citation>
    <scope>NUCLEOTIDE SEQUENCE [LARGE SCALE GENOMIC DNA]</scope>
    <source>
        <strain evidence="3 4">SCHIC003</strain>
    </source>
</reference>
<dbReference type="InterPro" id="IPR034660">
    <property type="entry name" value="DinB/YfiT-like"/>
</dbReference>
<keyword evidence="4" id="KW-1185">Reference proteome</keyword>
<proteinExistence type="inferred from homology"/>
<gene>
    <name evidence="3" type="ORF">JY572_38710</name>
</gene>
<evidence type="ECO:0000313" key="3">
    <source>
        <dbReference type="EMBL" id="QSQ14180.1"/>
    </source>
</evidence>